<reference evidence="3" key="1">
    <citation type="submission" date="2020-08" db="EMBL/GenBank/DDBJ databases">
        <title>Ramlibacter sp. GTP1 16S ribosomal RNA gene genome sequencing and assembly.</title>
        <authorList>
            <person name="Kang M."/>
        </authorList>
    </citation>
    <scope>NUCLEOTIDE SEQUENCE</scope>
    <source>
        <strain evidence="3">GTP1</strain>
    </source>
</reference>
<dbReference type="PROSITE" id="PS50088">
    <property type="entry name" value="ANK_REPEAT"/>
    <property type="match status" value="2"/>
</dbReference>
<gene>
    <name evidence="3" type="ORF">H8R02_16825</name>
</gene>
<dbReference type="SUPFAM" id="SSF48403">
    <property type="entry name" value="Ankyrin repeat"/>
    <property type="match status" value="1"/>
</dbReference>
<dbReference type="SMART" id="SM00248">
    <property type="entry name" value="ANK"/>
    <property type="match status" value="4"/>
</dbReference>
<organism evidence="3 4">
    <name type="scientific">Ramlibacter albus</name>
    <dbReference type="NCBI Taxonomy" id="2079448"/>
    <lineage>
        <taxon>Bacteria</taxon>
        <taxon>Pseudomonadati</taxon>
        <taxon>Pseudomonadota</taxon>
        <taxon>Betaproteobacteria</taxon>
        <taxon>Burkholderiales</taxon>
        <taxon>Comamonadaceae</taxon>
        <taxon>Ramlibacter</taxon>
    </lineage>
</organism>
<dbReference type="Proteomes" id="UP000596827">
    <property type="component" value="Unassembled WGS sequence"/>
</dbReference>
<protein>
    <submittedName>
        <fullName evidence="3">Ankyrin repeat domain-containing protein</fullName>
    </submittedName>
</protein>
<keyword evidence="1" id="KW-0040">ANK repeat</keyword>
<evidence type="ECO:0000313" key="3">
    <source>
        <dbReference type="EMBL" id="MBC5766134.1"/>
    </source>
</evidence>
<feature type="repeat" description="ANK" evidence="1">
    <location>
        <begin position="63"/>
        <end position="95"/>
    </location>
</feature>
<feature type="repeat" description="ANK" evidence="1">
    <location>
        <begin position="241"/>
        <end position="273"/>
    </location>
</feature>
<evidence type="ECO:0000256" key="1">
    <source>
        <dbReference type="PROSITE-ProRule" id="PRU00023"/>
    </source>
</evidence>
<name>A0A923MB59_9BURK</name>
<feature type="chain" id="PRO_5038138761" evidence="2">
    <location>
        <begin position="25"/>
        <end position="354"/>
    </location>
</feature>
<dbReference type="PANTHER" id="PTHR24133:SF40">
    <property type="entry name" value="ANKYRIN REPEAT DOMAIN 44"/>
    <property type="match status" value="1"/>
</dbReference>
<dbReference type="Pfam" id="PF12796">
    <property type="entry name" value="Ank_2"/>
    <property type="match status" value="1"/>
</dbReference>
<dbReference type="PROSITE" id="PS50297">
    <property type="entry name" value="ANK_REP_REGION"/>
    <property type="match status" value="2"/>
</dbReference>
<dbReference type="PROSITE" id="PS51257">
    <property type="entry name" value="PROKAR_LIPOPROTEIN"/>
    <property type="match status" value="1"/>
</dbReference>
<evidence type="ECO:0000313" key="4">
    <source>
        <dbReference type="Proteomes" id="UP000596827"/>
    </source>
</evidence>
<keyword evidence="2" id="KW-0732">Signal</keyword>
<sequence>MRRLLALALLLLAACGDSMSPLHVAVLNGDTATVRKWIAEKRNLDVTYDEKSRGLEGNYARRVRITPLMVAAGMGQLEMVKLLAEGGANIYAESNTQLPGEPRTAFDDAVDAGRTDIARYLWERSDRARLGARLERQITAACRTHCNTASGSDANANLVLFLLSLANETQRGRAIGNALCTVDPASPQARFVAEHVKPFPKGTLQCVAFDGTARAVRTQAQREAMIEWQIAQGADLDHVGIGYTPLMGAASTQDLPMLRYLLSRGAKPNQPNEHGLTAIGAAVGSCVMGGPDAETEKRMQPQVDVVEELLRAGADTRIYTPELVRKNIPLLPQCCNRQPRPRAQDRICEVFGMR</sequence>
<dbReference type="AlphaFoldDB" id="A0A923MB59"/>
<dbReference type="InterPro" id="IPR036770">
    <property type="entry name" value="Ankyrin_rpt-contain_sf"/>
</dbReference>
<accession>A0A923MB59</accession>
<dbReference type="InterPro" id="IPR052391">
    <property type="entry name" value="E3_Ligase-Neurotoxin"/>
</dbReference>
<feature type="signal peptide" evidence="2">
    <location>
        <begin position="1"/>
        <end position="24"/>
    </location>
</feature>
<keyword evidence="4" id="KW-1185">Reference proteome</keyword>
<dbReference type="PANTHER" id="PTHR24133">
    <property type="entry name" value="ANKYRIN DOMAIN-CONTAINING"/>
    <property type="match status" value="1"/>
</dbReference>
<comment type="caution">
    <text evidence="3">The sequence shown here is derived from an EMBL/GenBank/DDBJ whole genome shotgun (WGS) entry which is preliminary data.</text>
</comment>
<dbReference type="RefSeq" id="WP_187082614.1">
    <property type="nucleotide sequence ID" value="NZ_JACORU010000006.1"/>
</dbReference>
<dbReference type="Gene3D" id="1.25.40.20">
    <property type="entry name" value="Ankyrin repeat-containing domain"/>
    <property type="match status" value="2"/>
</dbReference>
<evidence type="ECO:0000256" key="2">
    <source>
        <dbReference type="SAM" id="SignalP"/>
    </source>
</evidence>
<dbReference type="Pfam" id="PF00023">
    <property type="entry name" value="Ank"/>
    <property type="match status" value="1"/>
</dbReference>
<proteinExistence type="predicted"/>
<dbReference type="InterPro" id="IPR002110">
    <property type="entry name" value="Ankyrin_rpt"/>
</dbReference>
<dbReference type="EMBL" id="JACORU010000006">
    <property type="protein sequence ID" value="MBC5766134.1"/>
    <property type="molecule type" value="Genomic_DNA"/>
</dbReference>